<dbReference type="Pfam" id="PF01551">
    <property type="entry name" value="Peptidase_M23"/>
    <property type="match status" value="1"/>
</dbReference>
<feature type="transmembrane region" description="Helical" evidence="2">
    <location>
        <begin position="32"/>
        <end position="52"/>
    </location>
</feature>
<dbReference type="CDD" id="cd12797">
    <property type="entry name" value="M23_peptidase"/>
    <property type="match status" value="1"/>
</dbReference>
<evidence type="ECO:0000256" key="2">
    <source>
        <dbReference type="SAM" id="Phobius"/>
    </source>
</evidence>
<dbReference type="OrthoDB" id="9809488at2"/>
<gene>
    <name evidence="4" type="ORF">ETD83_23570</name>
</gene>
<name>A0A5C4J8D2_9ACTN</name>
<dbReference type="InterPro" id="IPR050570">
    <property type="entry name" value="Cell_wall_metabolism_enzyme"/>
</dbReference>
<evidence type="ECO:0000259" key="3">
    <source>
        <dbReference type="Pfam" id="PF01551"/>
    </source>
</evidence>
<dbReference type="PANTHER" id="PTHR21666">
    <property type="entry name" value="PEPTIDASE-RELATED"/>
    <property type="match status" value="1"/>
</dbReference>
<proteinExistence type="predicted"/>
<dbReference type="AlphaFoldDB" id="A0A5C4J8D2"/>
<reference evidence="4 5" key="1">
    <citation type="submission" date="2019-05" db="EMBL/GenBank/DDBJ databases">
        <title>Draft genome sequence of Actinomadura sp. 14C53.</title>
        <authorList>
            <person name="Saricaoglu S."/>
            <person name="Isik K."/>
        </authorList>
    </citation>
    <scope>NUCLEOTIDE SEQUENCE [LARGE SCALE GENOMIC DNA]</scope>
    <source>
        <strain evidence="4 5">14C53</strain>
    </source>
</reference>
<keyword evidence="2" id="KW-1133">Transmembrane helix</keyword>
<dbReference type="EMBL" id="VCKW01000128">
    <property type="protein sequence ID" value="TMQ94739.1"/>
    <property type="molecule type" value="Genomic_DNA"/>
</dbReference>
<keyword evidence="5" id="KW-1185">Reference proteome</keyword>
<keyword evidence="2" id="KW-0472">Membrane</keyword>
<evidence type="ECO:0000313" key="4">
    <source>
        <dbReference type="EMBL" id="TMQ94739.1"/>
    </source>
</evidence>
<keyword evidence="2" id="KW-0812">Transmembrane</keyword>
<dbReference type="InterPro" id="IPR011055">
    <property type="entry name" value="Dup_hybrid_motif"/>
</dbReference>
<dbReference type="PANTHER" id="PTHR21666:SF270">
    <property type="entry name" value="MUREIN HYDROLASE ACTIVATOR ENVC"/>
    <property type="match status" value="1"/>
</dbReference>
<feature type="compositionally biased region" description="Acidic residues" evidence="1">
    <location>
        <begin position="277"/>
        <end position="289"/>
    </location>
</feature>
<dbReference type="Gene3D" id="2.70.70.10">
    <property type="entry name" value="Glucose Permease (Domain IIA)"/>
    <property type="match status" value="1"/>
</dbReference>
<dbReference type="SUPFAM" id="SSF51261">
    <property type="entry name" value="Duplicated hybrid motif"/>
    <property type="match status" value="1"/>
</dbReference>
<dbReference type="GO" id="GO:0004222">
    <property type="term" value="F:metalloendopeptidase activity"/>
    <property type="evidence" value="ECO:0007669"/>
    <property type="project" value="TreeGrafter"/>
</dbReference>
<protein>
    <submittedName>
        <fullName evidence="4">M23 family metallopeptidase</fullName>
    </submittedName>
</protein>
<sequence length="296" mass="31822">MHRKLARFRTLFVFIGLAMALSAPLHGMGALSVAGFVLIVCGVGLIFVPGGVPGLEPVVLRCPVDGRWVPVNSPADKVPSHGTHELGQTYAIDLVHAPDPAREWRPLRKWPLASRPETFPGFGRDVAAPADGVVVQAGGRQRDHWSRDSWPAFGYLLVEGMLFRQVLSLLTLSAGRFIIGNSIVLDLGDGVYAVFAHLRRGSVRVRKGDRVRAGDVIGQVGNSGNSSEPHLHFHLMDRPRPLAAAGLPFAFHYESDGETWTGVPGGRKPFIPLTDEPASDEPASDEPASDEPASAS</sequence>
<dbReference type="Proteomes" id="UP000309174">
    <property type="component" value="Unassembled WGS sequence"/>
</dbReference>
<accession>A0A5C4J8D2</accession>
<organism evidence="4 5">
    <name type="scientific">Actinomadura soli</name>
    <dbReference type="NCBI Taxonomy" id="2508997"/>
    <lineage>
        <taxon>Bacteria</taxon>
        <taxon>Bacillati</taxon>
        <taxon>Actinomycetota</taxon>
        <taxon>Actinomycetes</taxon>
        <taxon>Streptosporangiales</taxon>
        <taxon>Thermomonosporaceae</taxon>
        <taxon>Actinomadura</taxon>
    </lineage>
</organism>
<dbReference type="InterPro" id="IPR016047">
    <property type="entry name" value="M23ase_b-sheet_dom"/>
</dbReference>
<evidence type="ECO:0000256" key="1">
    <source>
        <dbReference type="SAM" id="MobiDB-lite"/>
    </source>
</evidence>
<feature type="domain" description="M23ase beta-sheet core" evidence="3">
    <location>
        <begin position="179"/>
        <end position="238"/>
    </location>
</feature>
<feature type="region of interest" description="Disordered" evidence="1">
    <location>
        <begin position="261"/>
        <end position="296"/>
    </location>
</feature>
<evidence type="ECO:0000313" key="5">
    <source>
        <dbReference type="Proteomes" id="UP000309174"/>
    </source>
</evidence>
<comment type="caution">
    <text evidence="4">The sequence shown here is derived from an EMBL/GenBank/DDBJ whole genome shotgun (WGS) entry which is preliminary data.</text>
</comment>